<dbReference type="InterPro" id="IPR027939">
    <property type="entry name" value="NMT1/THI5"/>
</dbReference>
<dbReference type="InterPro" id="IPR015168">
    <property type="entry name" value="SsuA/THI5"/>
</dbReference>
<sequence>MKRTAATLTLLSALLAAAACAPDTSDDDDGGDDGGDAGGKEVTLTLNWVPYGEHAPFYYGVEKGFYADEGIDLEIKPGNGSGATIQQVAQNQTDFGWADTPPLMAGIGEGMGVKSLGVFLQKGPSSVQFMSDQDIKEPADLEGKTVAGTPGDAMYATFPGWLEANGVDPSKVKVVNVQPADKISQLAAGKVDAIMGFFHDQGPTIENTTGETVDYILFSDFGMNVLGTGIVASDKLLADDPELAKAFVRATTKSWKEVEANQEEAVQIMSEAATEPPPDNVLANQLKDTLPLLAGDGGGIGVNSEESWQETIDLLADGGMLKEAMNPADYWDASYAAKG</sequence>
<dbReference type="Proteomes" id="UP001500443">
    <property type="component" value="Unassembled WGS sequence"/>
</dbReference>
<proteinExistence type="predicted"/>
<dbReference type="Pfam" id="PF09084">
    <property type="entry name" value="NMT1"/>
    <property type="match status" value="1"/>
</dbReference>
<feature type="chain" id="PRO_5045940632" evidence="1">
    <location>
        <begin position="22"/>
        <end position="339"/>
    </location>
</feature>
<dbReference type="Gene3D" id="3.40.190.10">
    <property type="entry name" value="Periplasmic binding protein-like II"/>
    <property type="match status" value="2"/>
</dbReference>
<gene>
    <name evidence="3" type="ORF">GCM10009802_18410</name>
</gene>
<dbReference type="PROSITE" id="PS51257">
    <property type="entry name" value="PROKAR_LIPOPROTEIN"/>
    <property type="match status" value="1"/>
</dbReference>
<dbReference type="EMBL" id="BAAAPF010000036">
    <property type="protein sequence ID" value="GAA2117374.1"/>
    <property type="molecule type" value="Genomic_DNA"/>
</dbReference>
<feature type="domain" description="SsuA/THI5-like" evidence="2">
    <location>
        <begin position="53"/>
        <end position="265"/>
    </location>
</feature>
<organism evidence="3 4">
    <name type="scientific">Streptomyces synnematoformans</name>
    <dbReference type="NCBI Taxonomy" id="415721"/>
    <lineage>
        <taxon>Bacteria</taxon>
        <taxon>Bacillati</taxon>
        <taxon>Actinomycetota</taxon>
        <taxon>Actinomycetes</taxon>
        <taxon>Kitasatosporales</taxon>
        <taxon>Streptomycetaceae</taxon>
        <taxon>Streptomyces</taxon>
    </lineage>
</organism>
<evidence type="ECO:0000313" key="4">
    <source>
        <dbReference type="Proteomes" id="UP001500443"/>
    </source>
</evidence>
<dbReference type="SUPFAM" id="SSF53850">
    <property type="entry name" value="Periplasmic binding protein-like II"/>
    <property type="match status" value="1"/>
</dbReference>
<keyword evidence="1" id="KW-0732">Signal</keyword>
<keyword evidence="4" id="KW-1185">Reference proteome</keyword>
<evidence type="ECO:0000313" key="3">
    <source>
        <dbReference type="EMBL" id="GAA2117374.1"/>
    </source>
</evidence>
<dbReference type="RefSeq" id="WP_344289313.1">
    <property type="nucleotide sequence ID" value="NZ_BAAAPF010000036.1"/>
</dbReference>
<evidence type="ECO:0000259" key="2">
    <source>
        <dbReference type="Pfam" id="PF09084"/>
    </source>
</evidence>
<dbReference type="PANTHER" id="PTHR31528:SF15">
    <property type="entry name" value="RIBOFLAVIN-BINDING PROTEIN RIBY"/>
    <property type="match status" value="1"/>
</dbReference>
<protein>
    <submittedName>
        <fullName evidence="3">ABC transporter substrate-binding protein</fullName>
    </submittedName>
</protein>
<dbReference type="PANTHER" id="PTHR31528">
    <property type="entry name" value="4-AMINO-5-HYDROXYMETHYL-2-METHYLPYRIMIDINE PHOSPHATE SYNTHASE THI11-RELATED"/>
    <property type="match status" value="1"/>
</dbReference>
<comment type="caution">
    <text evidence="3">The sequence shown here is derived from an EMBL/GenBank/DDBJ whole genome shotgun (WGS) entry which is preliminary data.</text>
</comment>
<evidence type="ECO:0000256" key="1">
    <source>
        <dbReference type="SAM" id="SignalP"/>
    </source>
</evidence>
<accession>A0ABN2XUE1</accession>
<feature type="signal peptide" evidence="1">
    <location>
        <begin position="1"/>
        <end position="21"/>
    </location>
</feature>
<name>A0ABN2XUE1_9ACTN</name>
<reference evidence="3 4" key="1">
    <citation type="journal article" date="2019" name="Int. J. Syst. Evol. Microbiol.">
        <title>The Global Catalogue of Microorganisms (GCM) 10K type strain sequencing project: providing services to taxonomists for standard genome sequencing and annotation.</title>
        <authorList>
            <consortium name="The Broad Institute Genomics Platform"/>
            <consortium name="The Broad Institute Genome Sequencing Center for Infectious Disease"/>
            <person name="Wu L."/>
            <person name="Ma J."/>
        </authorList>
    </citation>
    <scope>NUCLEOTIDE SEQUENCE [LARGE SCALE GENOMIC DNA]</scope>
    <source>
        <strain evidence="3 4">JCM 15481</strain>
    </source>
</reference>